<gene>
    <name evidence="10" type="ORF">F8C82_09505</name>
</gene>
<comment type="subcellular location">
    <subcellularLocation>
        <location evidence="8">Cell membrane</location>
    </subcellularLocation>
</comment>
<dbReference type="Pfam" id="PF04413">
    <property type="entry name" value="Glycos_transf_N"/>
    <property type="match status" value="1"/>
</dbReference>
<feature type="active site" description="Proton acceptor" evidence="7">
    <location>
        <position position="59"/>
    </location>
</feature>
<evidence type="ECO:0000313" key="11">
    <source>
        <dbReference type="Proteomes" id="UP000484164"/>
    </source>
</evidence>
<sequence length="412" mass="46616">MTIFYSIGYTAYKWAVQLASIVNPKAKKWVEGRSHIFSDLEGISTSDKIIWIHAASMGEYEMARPVMERLKVEAPDHKILVSFFSPSGYESRKADPAHDYACYLPHDYRRNAAEFIQYVQPVLAVFVKYEFWPNILTACFENDIPVNLISATFRKDHFIFSAFGKPIQKLLKKFTVISVQDETSESLLLEKGFANVTRTGDGRFDNVLKLAEIEYNRPELEAFIDYRQSLIAGSCWREDEDAVLPQIMAHTSLAVILVPHDVSESNIARLMKRLPAPAYRWSQRSQIENPGEYRVLVVDTIGELRAMYSHASIAFVGGGYKTGLHNILEPASYSVPVFFGPVHYKFWEAQAMIDAGGAQEIENPKTFTKALNTLVMYPQKATEMGARARNFVEKHAGAGRAITELLLPQLRS</sequence>
<dbReference type="OrthoDB" id="9789797at2"/>
<dbReference type="Proteomes" id="UP000484164">
    <property type="component" value="Unassembled WGS sequence"/>
</dbReference>
<dbReference type="EC" id="2.4.99.12" evidence="2 8"/>
<dbReference type="Gene3D" id="3.40.50.2000">
    <property type="entry name" value="Glycogen Phosphorylase B"/>
    <property type="match status" value="1"/>
</dbReference>
<dbReference type="PANTHER" id="PTHR42755">
    <property type="entry name" value="3-DEOXY-MANNO-OCTULOSONATE CYTIDYLYLTRANSFERASE"/>
    <property type="match status" value="1"/>
</dbReference>
<evidence type="ECO:0000256" key="1">
    <source>
        <dbReference type="ARBA" id="ARBA00004713"/>
    </source>
</evidence>
<evidence type="ECO:0000256" key="6">
    <source>
        <dbReference type="ARBA" id="ARBA00049183"/>
    </source>
</evidence>
<keyword evidence="8" id="KW-1003">Cell membrane</keyword>
<comment type="caution">
    <text evidence="10">The sequence shown here is derived from an EMBL/GenBank/DDBJ whole genome shotgun (WGS) entry which is preliminary data.</text>
</comment>
<reference evidence="10 11" key="1">
    <citation type="submission" date="2019-10" db="EMBL/GenBank/DDBJ databases">
        <title>Genome sequence of Phaeocystidibacter marisrubri JCM30614 (type strain).</title>
        <authorList>
            <person name="Bowman J.P."/>
        </authorList>
    </citation>
    <scope>NUCLEOTIDE SEQUENCE [LARGE SCALE GENOMIC DNA]</scope>
    <source>
        <strain evidence="10 11">JCM 30614</strain>
    </source>
</reference>
<comment type="similarity">
    <text evidence="8">Belongs to the glycosyltransferase group 1 family.</text>
</comment>
<evidence type="ECO:0000256" key="7">
    <source>
        <dbReference type="PIRSR" id="PIRSR639901-1"/>
    </source>
</evidence>
<comment type="function">
    <text evidence="8">Involved in lipopolysaccharide (LPS) biosynthesis. Catalyzes the transfer of 3-deoxy-D-manno-octulosonate (Kdo) residue(s) from CMP-Kdo to lipid IV(A), the tetraacyldisaccharide-1,4'-bisphosphate precursor of lipid A.</text>
</comment>
<keyword evidence="11" id="KW-1185">Reference proteome</keyword>
<proteinExistence type="inferred from homology"/>
<name>A0A6L3ZDJ8_9FLAO</name>
<evidence type="ECO:0000259" key="9">
    <source>
        <dbReference type="Pfam" id="PF04413"/>
    </source>
</evidence>
<dbReference type="AlphaFoldDB" id="A0A6L3ZDJ8"/>
<dbReference type="InterPro" id="IPR007507">
    <property type="entry name" value="Glycos_transf_N"/>
</dbReference>
<dbReference type="Gene3D" id="3.40.50.11720">
    <property type="entry name" value="3-Deoxy-D-manno-octulosonic-acid transferase, N-terminal domain"/>
    <property type="match status" value="1"/>
</dbReference>
<dbReference type="GO" id="GO:0009244">
    <property type="term" value="P:lipopolysaccharide core region biosynthetic process"/>
    <property type="evidence" value="ECO:0007669"/>
    <property type="project" value="UniProtKB-UniRule"/>
</dbReference>
<evidence type="ECO:0000256" key="3">
    <source>
        <dbReference type="ARBA" id="ARBA00019077"/>
    </source>
</evidence>
<evidence type="ECO:0000256" key="2">
    <source>
        <dbReference type="ARBA" id="ARBA00012621"/>
    </source>
</evidence>
<comment type="catalytic activity">
    <reaction evidence="6 8">
        <text>lipid IVA (E. coli) + CMP-3-deoxy-beta-D-manno-octulosonate = alpha-Kdo-(2-&gt;6)-lipid IVA (E. coli) + CMP + H(+)</text>
        <dbReference type="Rhea" id="RHEA:28066"/>
        <dbReference type="ChEBI" id="CHEBI:15378"/>
        <dbReference type="ChEBI" id="CHEBI:58603"/>
        <dbReference type="ChEBI" id="CHEBI:60364"/>
        <dbReference type="ChEBI" id="CHEBI:60377"/>
        <dbReference type="ChEBI" id="CHEBI:85987"/>
        <dbReference type="EC" id="2.4.99.12"/>
    </reaction>
</comment>
<evidence type="ECO:0000256" key="8">
    <source>
        <dbReference type="RuleBase" id="RU365103"/>
    </source>
</evidence>
<evidence type="ECO:0000313" key="10">
    <source>
        <dbReference type="EMBL" id="KAB2815923.1"/>
    </source>
</evidence>
<keyword evidence="4 8" id="KW-0808">Transferase</keyword>
<evidence type="ECO:0000256" key="5">
    <source>
        <dbReference type="ARBA" id="ARBA00031445"/>
    </source>
</evidence>
<dbReference type="RefSeq" id="WP_151693352.1">
    <property type="nucleotide sequence ID" value="NZ_BMGX01000001.1"/>
</dbReference>
<accession>A0A6L3ZDJ8</accession>
<dbReference type="GO" id="GO:0043842">
    <property type="term" value="F:Kdo transferase activity"/>
    <property type="evidence" value="ECO:0007669"/>
    <property type="project" value="UniProtKB-EC"/>
</dbReference>
<comment type="pathway">
    <text evidence="1 8">Bacterial outer membrane biogenesis; LPS core biosynthesis.</text>
</comment>
<dbReference type="EMBL" id="WBVQ01000002">
    <property type="protein sequence ID" value="KAB2815923.1"/>
    <property type="molecule type" value="Genomic_DNA"/>
</dbReference>
<dbReference type="PANTHER" id="PTHR42755:SF1">
    <property type="entry name" value="3-DEOXY-D-MANNO-OCTULOSONIC ACID TRANSFERASE, MITOCHONDRIAL-RELATED"/>
    <property type="match status" value="1"/>
</dbReference>
<feature type="domain" description="3-deoxy-D-manno-octulosonic-acid transferase N-terminal" evidence="9">
    <location>
        <begin position="45"/>
        <end position="205"/>
    </location>
</feature>
<keyword evidence="8" id="KW-0448">Lipopolysaccharide biosynthesis</keyword>
<dbReference type="GO" id="GO:0009245">
    <property type="term" value="P:lipid A biosynthetic process"/>
    <property type="evidence" value="ECO:0007669"/>
    <property type="project" value="TreeGrafter"/>
</dbReference>
<evidence type="ECO:0000256" key="4">
    <source>
        <dbReference type="ARBA" id="ARBA00022679"/>
    </source>
</evidence>
<dbReference type="InterPro" id="IPR039901">
    <property type="entry name" value="Kdotransferase"/>
</dbReference>
<dbReference type="UniPathway" id="UPA00958"/>
<dbReference type="GO" id="GO:0005886">
    <property type="term" value="C:plasma membrane"/>
    <property type="evidence" value="ECO:0007669"/>
    <property type="project" value="UniProtKB-SubCell"/>
</dbReference>
<protein>
    <recommendedName>
        <fullName evidence="3 8">3-deoxy-D-manno-octulosonic acid transferase</fullName>
        <shortName evidence="8">Kdo transferase</shortName>
        <ecNumber evidence="2 8">2.4.99.12</ecNumber>
    </recommendedName>
    <alternativeName>
        <fullName evidence="5 8">Lipid IV(A) 3-deoxy-D-manno-octulosonic acid transferase</fullName>
    </alternativeName>
</protein>
<keyword evidence="8" id="KW-0472">Membrane</keyword>
<organism evidence="10 11">
    <name type="scientific">Phaeocystidibacter marisrubri</name>
    <dbReference type="NCBI Taxonomy" id="1577780"/>
    <lineage>
        <taxon>Bacteria</taxon>
        <taxon>Pseudomonadati</taxon>
        <taxon>Bacteroidota</taxon>
        <taxon>Flavobacteriia</taxon>
        <taxon>Flavobacteriales</taxon>
        <taxon>Phaeocystidibacteraceae</taxon>
        <taxon>Phaeocystidibacter</taxon>
    </lineage>
</organism>
<dbReference type="InterPro" id="IPR038107">
    <property type="entry name" value="Glycos_transf_N_sf"/>
</dbReference>